<evidence type="ECO:0000256" key="2">
    <source>
        <dbReference type="ARBA" id="ARBA00000751"/>
    </source>
</evidence>
<dbReference type="InterPro" id="IPR037238">
    <property type="entry name" value="YbiA-like_sf"/>
</dbReference>
<protein>
    <submittedName>
        <fullName evidence="5">NADAR family protein</fullName>
    </submittedName>
</protein>
<dbReference type="InterPro" id="IPR012816">
    <property type="entry name" value="NADAR"/>
</dbReference>
<feature type="region of interest" description="Disordered" evidence="3">
    <location>
        <begin position="1"/>
        <end position="20"/>
    </location>
</feature>
<dbReference type="EMBL" id="SRPF01000003">
    <property type="protein sequence ID" value="TGN39212.1"/>
    <property type="molecule type" value="Genomic_DNA"/>
</dbReference>
<evidence type="ECO:0000313" key="6">
    <source>
        <dbReference type="Proteomes" id="UP000298325"/>
    </source>
</evidence>
<name>A0A4Z1C2D0_9GAMM</name>
<comment type="catalytic activity">
    <reaction evidence="1">
        <text>5-amino-6-(5-phospho-D-ribosylamino)uracil + H2O = 5,6-diaminouracil + D-ribose 5-phosphate</text>
        <dbReference type="Rhea" id="RHEA:55020"/>
        <dbReference type="ChEBI" id="CHEBI:15377"/>
        <dbReference type="ChEBI" id="CHEBI:46252"/>
        <dbReference type="ChEBI" id="CHEBI:58453"/>
        <dbReference type="ChEBI" id="CHEBI:78346"/>
    </reaction>
</comment>
<comment type="caution">
    <text evidence="5">The sequence shown here is derived from an EMBL/GenBank/DDBJ whole genome shotgun (WGS) entry which is preliminary data.</text>
</comment>
<evidence type="ECO:0000256" key="3">
    <source>
        <dbReference type="SAM" id="MobiDB-lite"/>
    </source>
</evidence>
<dbReference type="SUPFAM" id="SSF143990">
    <property type="entry name" value="YbiA-like"/>
    <property type="match status" value="1"/>
</dbReference>
<comment type="catalytic activity">
    <reaction evidence="2">
        <text>2,5-diamino-6-hydroxy-4-(5-phosphoribosylamino)-pyrimidine + H2O = 2,5,6-triamino-4-hydroxypyrimidine + D-ribose 5-phosphate</text>
        <dbReference type="Rhea" id="RHEA:23436"/>
        <dbReference type="ChEBI" id="CHEBI:15377"/>
        <dbReference type="ChEBI" id="CHEBI:58614"/>
        <dbReference type="ChEBI" id="CHEBI:78346"/>
        <dbReference type="ChEBI" id="CHEBI:137796"/>
    </reaction>
</comment>
<dbReference type="CDD" id="cd15457">
    <property type="entry name" value="NADAR"/>
    <property type="match status" value="1"/>
</dbReference>
<dbReference type="Gene3D" id="1.10.357.40">
    <property type="entry name" value="YbiA-like"/>
    <property type="match status" value="1"/>
</dbReference>
<gene>
    <name evidence="5" type="ORF">E5Q11_11205</name>
</gene>
<organism evidence="5 6">
    <name type="scientific">Marinobacter confluentis</name>
    <dbReference type="NCBI Taxonomy" id="1697557"/>
    <lineage>
        <taxon>Bacteria</taxon>
        <taxon>Pseudomonadati</taxon>
        <taxon>Pseudomonadota</taxon>
        <taxon>Gammaproteobacteria</taxon>
        <taxon>Pseudomonadales</taxon>
        <taxon>Marinobacteraceae</taxon>
        <taxon>Marinobacter</taxon>
    </lineage>
</organism>
<dbReference type="AlphaFoldDB" id="A0A4Z1C2D0"/>
<dbReference type="Proteomes" id="UP000298325">
    <property type="component" value="Unassembled WGS sequence"/>
</dbReference>
<evidence type="ECO:0000313" key="5">
    <source>
        <dbReference type="EMBL" id="TGN39212.1"/>
    </source>
</evidence>
<evidence type="ECO:0000256" key="1">
    <source>
        <dbReference type="ARBA" id="ARBA00000022"/>
    </source>
</evidence>
<accession>A0A4Z1C2D0</accession>
<feature type="domain" description="NADAR" evidence="4">
    <location>
        <begin position="14"/>
        <end position="152"/>
    </location>
</feature>
<dbReference type="Pfam" id="PF08719">
    <property type="entry name" value="NADAR"/>
    <property type="match status" value="1"/>
</dbReference>
<proteinExistence type="predicted"/>
<reference evidence="5 6" key="1">
    <citation type="submission" date="2019-04" db="EMBL/GenBank/DDBJ databases">
        <authorList>
            <person name="Park S."/>
            <person name="Yoon J.-H."/>
        </authorList>
    </citation>
    <scope>NUCLEOTIDE SEQUENCE [LARGE SCALE GENOMIC DNA]</scope>
    <source>
        <strain evidence="5 6">HJM-18</strain>
    </source>
</reference>
<sequence length="156" mass="18389">MAIFPSDDGENDLFTSRTDPESEFSTYAPYRFHLEGREWPTVEHYFQGMKFTDQVMQEKVRQAGSPAEARKLGRKRHQSFRKDWKQVRETIMTRGVYTRCRTHPDLAKALLGTGDQKIVENSNFDYFWGCGRDRRGENRYGRVLMNVRAKLREEQG</sequence>
<keyword evidence="6" id="KW-1185">Reference proteome</keyword>
<dbReference type="RefSeq" id="WP_135803521.1">
    <property type="nucleotide sequence ID" value="NZ_SRPF01000003.1"/>
</dbReference>
<dbReference type="NCBIfam" id="TIGR02464">
    <property type="entry name" value="ribofla_fusion"/>
    <property type="match status" value="1"/>
</dbReference>
<evidence type="ECO:0000259" key="4">
    <source>
        <dbReference type="Pfam" id="PF08719"/>
    </source>
</evidence>
<dbReference type="OrthoDB" id="9793111at2"/>